<dbReference type="InterPro" id="IPR002885">
    <property type="entry name" value="PPR_rpt"/>
</dbReference>
<dbReference type="InterPro" id="IPR046848">
    <property type="entry name" value="E_motif"/>
</dbReference>
<keyword evidence="4" id="KW-1185">Reference proteome</keyword>
<dbReference type="Pfam" id="PF20431">
    <property type="entry name" value="E_motif"/>
    <property type="match status" value="1"/>
</dbReference>
<dbReference type="InterPro" id="IPR046960">
    <property type="entry name" value="PPR_At4g14850-like_plant"/>
</dbReference>
<dbReference type="FunFam" id="1.25.40.10:FF:000090">
    <property type="entry name" value="Pentatricopeptide repeat-containing protein, chloroplastic"/>
    <property type="match status" value="1"/>
</dbReference>
<dbReference type="PANTHER" id="PTHR47926:SF357">
    <property type="entry name" value="PENTATRICOPEPTIDE REPEAT-CONTAINING PROTEIN"/>
    <property type="match status" value="1"/>
</dbReference>
<dbReference type="FunFam" id="1.25.40.10:FF:000351">
    <property type="entry name" value="Pentatricopeptide repeat-containing protein"/>
    <property type="match status" value="1"/>
</dbReference>
<name>A0ABD2Z0W1_9GENT</name>
<feature type="repeat" description="PPR" evidence="2">
    <location>
        <begin position="68"/>
        <end position="102"/>
    </location>
</feature>
<dbReference type="Gene3D" id="1.25.40.10">
    <property type="entry name" value="Tetratricopeptide repeat domain"/>
    <property type="match status" value="4"/>
</dbReference>
<protein>
    <recommendedName>
        <fullName evidence="5">Pentatricopeptide repeat-containing protein</fullName>
    </recommendedName>
</protein>
<reference evidence="3 4" key="1">
    <citation type="submission" date="2024-11" db="EMBL/GenBank/DDBJ databases">
        <title>A near-complete genome assembly of Cinchona calisaya.</title>
        <authorList>
            <person name="Lian D.C."/>
            <person name="Zhao X.W."/>
            <person name="Wei L."/>
        </authorList>
    </citation>
    <scope>NUCLEOTIDE SEQUENCE [LARGE SCALE GENOMIC DNA]</scope>
    <source>
        <tissue evidence="3">Nenye</tissue>
    </source>
</reference>
<organism evidence="3 4">
    <name type="scientific">Cinchona calisaya</name>
    <dbReference type="NCBI Taxonomy" id="153742"/>
    <lineage>
        <taxon>Eukaryota</taxon>
        <taxon>Viridiplantae</taxon>
        <taxon>Streptophyta</taxon>
        <taxon>Embryophyta</taxon>
        <taxon>Tracheophyta</taxon>
        <taxon>Spermatophyta</taxon>
        <taxon>Magnoliopsida</taxon>
        <taxon>eudicotyledons</taxon>
        <taxon>Gunneridae</taxon>
        <taxon>Pentapetalae</taxon>
        <taxon>asterids</taxon>
        <taxon>lamiids</taxon>
        <taxon>Gentianales</taxon>
        <taxon>Rubiaceae</taxon>
        <taxon>Cinchonoideae</taxon>
        <taxon>Cinchoneae</taxon>
        <taxon>Cinchona</taxon>
    </lineage>
</organism>
<dbReference type="AlphaFoldDB" id="A0ABD2Z0W1"/>
<accession>A0ABD2Z0W1</accession>
<dbReference type="NCBIfam" id="TIGR00756">
    <property type="entry name" value="PPR"/>
    <property type="match status" value="4"/>
</dbReference>
<dbReference type="InterPro" id="IPR011990">
    <property type="entry name" value="TPR-like_helical_dom_sf"/>
</dbReference>
<dbReference type="Pfam" id="PF13041">
    <property type="entry name" value="PPR_2"/>
    <property type="match status" value="3"/>
</dbReference>
<comment type="caution">
    <text evidence="3">The sequence shown here is derived from an EMBL/GenBank/DDBJ whole genome shotgun (WGS) entry which is preliminary data.</text>
</comment>
<dbReference type="Proteomes" id="UP001630127">
    <property type="component" value="Unassembled WGS sequence"/>
</dbReference>
<proteinExistence type="predicted"/>
<evidence type="ECO:0000313" key="4">
    <source>
        <dbReference type="Proteomes" id="UP001630127"/>
    </source>
</evidence>
<feature type="repeat" description="PPR" evidence="2">
    <location>
        <begin position="169"/>
        <end position="203"/>
    </location>
</feature>
<keyword evidence="1" id="KW-0677">Repeat</keyword>
<gene>
    <name evidence="3" type="ORF">ACH5RR_025485</name>
</gene>
<dbReference type="Pfam" id="PF01535">
    <property type="entry name" value="PPR"/>
    <property type="match status" value="2"/>
</dbReference>
<dbReference type="EMBL" id="JBJUIK010000011">
    <property type="protein sequence ID" value="KAL3512768.1"/>
    <property type="molecule type" value="Genomic_DNA"/>
</dbReference>
<sequence>MLIPVRALVSELSKTHQTLSKTKNLHAFIIKTQLSNDPFYATRLSRFYAINNELISAHQLFDKTPQRSIYLWNSIIRAYAKSHLFSDAFALFRRMLSSETKPDSFSFACLLRACSEKADLNWLRIVHGIVVVSGFGLDSICSSALVSAYSKLGRADEASRIFYGILEPDLVLWNSMISGYGCSGNWYKVLELLKRMRTMGMSPDSYTMVGLIMGLTDPSLVRIGESIHGYCLKCGFDSNDHVNSVLVSMYSRFKSLDSACKLFCCLSQPDLVTWSALITGFSQTEQHMLALDFFKKMNMESKKPDPILIASVLAASAQMAMIKPGCEIHGYAIRHGCDLDVMVSSALIDMYAKSGFLELGIQIFKNMPKKNIVSYNALISSLGLYGLATEAFQMFEEVLLEGFRPDGTTFAALLGACCHARLVDAGREYFRRMKDEFGILAETEHYVHTVKLLGMAGELKEAYELAQSLPQPADSAIWGALLTCCDTHEDYELAEIVAECLFKTKPGKSSYRVMLSNVYAGDGRWKDVQNLRADTGNLKGKIPGISWFHGMKSLKM</sequence>
<feature type="repeat" description="PPR" evidence="2">
    <location>
        <begin position="371"/>
        <end position="405"/>
    </location>
</feature>
<evidence type="ECO:0008006" key="5">
    <source>
        <dbReference type="Google" id="ProtNLM"/>
    </source>
</evidence>
<evidence type="ECO:0000256" key="2">
    <source>
        <dbReference type="PROSITE-ProRule" id="PRU00708"/>
    </source>
</evidence>
<evidence type="ECO:0000313" key="3">
    <source>
        <dbReference type="EMBL" id="KAL3512768.1"/>
    </source>
</evidence>
<feature type="repeat" description="PPR" evidence="2">
    <location>
        <begin position="270"/>
        <end position="304"/>
    </location>
</feature>
<dbReference type="PANTHER" id="PTHR47926">
    <property type="entry name" value="PENTATRICOPEPTIDE REPEAT-CONTAINING PROTEIN"/>
    <property type="match status" value="1"/>
</dbReference>
<dbReference type="PROSITE" id="PS51375">
    <property type="entry name" value="PPR"/>
    <property type="match status" value="5"/>
</dbReference>
<evidence type="ECO:0000256" key="1">
    <source>
        <dbReference type="ARBA" id="ARBA00022737"/>
    </source>
</evidence>
<feature type="repeat" description="PPR" evidence="2">
    <location>
        <begin position="406"/>
        <end position="436"/>
    </location>
</feature>